<accession>A0A565BLS8</accession>
<keyword evidence="5" id="KW-0472">Membrane</keyword>
<evidence type="ECO:0000256" key="2">
    <source>
        <dbReference type="ARBA" id="ARBA00022771"/>
    </source>
</evidence>
<keyword evidence="1" id="KW-0479">Metal-binding</keyword>
<dbReference type="PROSITE" id="PS51999">
    <property type="entry name" value="ZF_GRF"/>
    <property type="match status" value="1"/>
</dbReference>
<sequence length="156" mass="17759">MGLHSYSQPTSSPPSSINSEDMASYCNKGIPFGCWCGMDLIMETNEIEPNIGRRYYLCSNAEGGRGHHLFKWMDEAILEELDSIRYKRCQLVDDPTYYEILGEIDDLKEHVKNINETSDSFACKCNHLNLRHALIVGATAISASHFVCLFTIFMYF</sequence>
<evidence type="ECO:0000256" key="1">
    <source>
        <dbReference type="ARBA" id="ARBA00022723"/>
    </source>
</evidence>
<reference evidence="7" key="1">
    <citation type="submission" date="2019-07" db="EMBL/GenBank/DDBJ databases">
        <authorList>
            <person name="Dittberner H."/>
        </authorList>
    </citation>
    <scope>NUCLEOTIDE SEQUENCE [LARGE SCALE GENOMIC DNA]</scope>
</reference>
<evidence type="ECO:0000313" key="7">
    <source>
        <dbReference type="EMBL" id="VVB02581.1"/>
    </source>
</evidence>
<gene>
    <name evidence="7" type="ORF">ANE_LOCUS13025</name>
</gene>
<evidence type="ECO:0000313" key="8">
    <source>
        <dbReference type="Proteomes" id="UP000489600"/>
    </source>
</evidence>
<feature type="domain" description="GRF-type" evidence="6">
    <location>
        <begin position="34"/>
        <end position="76"/>
    </location>
</feature>
<dbReference type="EMBL" id="CABITT030000004">
    <property type="protein sequence ID" value="VVB02581.1"/>
    <property type="molecule type" value="Genomic_DNA"/>
</dbReference>
<feature type="transmembrane region" description="Helical" evidence="5">
    <location>
        <begin position="134"/>
        <end position="155"/>
    </location>
</feature>
<dbReference type="GO" id="GO:0008270">
    <property type="term" value="F:zinc ion binding"/>
    <property type="evidence" value="ECO:0007669"/>
    <property type="project" value="UniProtKB-KW"/>
</dbReference>
<keyword evidence="5" id="KW-0812">Transmembrane</keyword>
<evidence type="ECO:0000256" key="5">
    <source>
        <dbReference type="SAM" id="Phobius"/>
    </source>
</evidence>
<evidence type="ECO:0000256" key="3">
    <source>
        <dbReference type="ARBA" id="ARBA00022833"/>
    </source>
</evidence>
<evidence type="ECO:0000256" key="4">
    <source>
        <dbReference type="PROSITE-ProRule" id="PRU01343"/>
    </source>
</evidence>
<keyword evidence="2 4" id="KW-0863">Zinc-finger</keyword>
<dbReference type="OrthoDB" id="1112705at2759"/>
<keyword evidence="8" id="KW-1185">Reference proteome</keyword>
<keyword evidence="5" id="KW-1133">Transmembrane helix</keyword>
<name>A0A565BLS8_9BRAS</name>
<dbReference type="InterPro" id="IPR010666">
    <property type="entry name" value="Znf_GRF"/>
</dbReference>
<proteinExistence type="predicted"/>
<comment type="caution">
    <text evidence="7">The sequence shown here is derived from an EMBL/GenBank/DDBJ whole genome shotgun (WGS) entry which is preliminary data.</text>
</comment>
<dbReference type="AlphaFoldDB" id="A0A565BLS8"/>
<organism evidence="7 8">
    <name type="scientific">Arabis nemorensis</name>
    <dbReference type="NCBI Taxonomy" id="586526"/>
    <lineage>
        <taxon>Eukaryota</taxon>
        <taxon>Viridiplantae</taxon>
        <taxon>Streptophyta</taxon>
        <taxon>Embryophyta</taxon>
        <taxon>Tracheophyta</taxon>
        <taxon>Spermatophyta</taxon>
        <taxon>Magnoliopsida</taxon>
        <taxon>eudicotyledons</taxon>
        <taxon>Gunneridae</taxon>
        <taxon>Pentapetalae</taxon>
        <taxon>rosids</taxon>
        <taxon>malvids</taxon>
        <taxon>Brassicales</taxon>
        <taxon>Brassicaceae</taxon>
        <taxon>Arabideae</taxon>
        <taxon>Arabis</taxon>
    </lineage>
</organism>
<keyword evidence="3" id="KW-0862">Zinc</keyword>
<protein>
    <recommendedName>
        <fullName evidence="6">GRF-type domain-containing protein</fullName>
    </recommendedName>
</protein>
<dbReference type="Pfam" id="PF06839">
    <property type="entry name" value="Zn_ribbon_GRF"/>
    <property type="match status" value="1"/>
</dbReference>
<dbReference type="Proteomes" id="UP000489600">
    <property type="component" value="Unassembled WGS sequence"/>
</dbReference>
<evidence type="ECO:0000259" key="6">
    <source>
        <dbReference type="PROSITE" id="PS51999"/>
    </source>
</evidence>